<evidence type="ECO:0000313" key="4">
    <source>
        <dbReference type="Proteomes" id="UP000018208"/>
    </source>
</evidence>
<evidence type="ECO:0000313" key="3">
    <source>
        <dbReference type="EMBL" id="KAH0574401.1"/>
    </source>
</evidence>
<reference evidence="3" key="2">
    <citation type="submission" date="2020-12" db="EMBL/GenBank/DDBJ databases">
        <title>New Spironucleus salmonicida genome in near-complete chromosomes.</title>
        <authorList>
            <person name="Xu F."/>
            <person name="Kurt Z."/>
            <person name="Jimenez-Gonzalez A."/>
            <person name="Astvaldsson A."/>
            <person name="Andersson J.O."/>
            <person name="Svard S.G."/>
        </authorList>
    </citation>
    <scope>NUCLEOTIDE SEQUENCE</scope>
    <source>
        <strain evidence="3">ATCC 50377</strain>
    </source>
</reference>
<proteinExistence type="predicted"/>
<sequence length="191" mass="22225">MVQLFNSRYDQIKKQEQKREQVTLYQGKIVNPIFHSVEVKNGVKRSVSARFLDDLDDFLVKQQMLDIEDKSAPQKRLLISRDKYKTGTSLDEQIEQMRQSHVVEFVRKGDGFNHNTEQIKQMQLSKKKRQLQVKYLDLSITGNQKQTISSTNYLETSQKWSKSSSLNIRSSMTNLHPTPKPTGQSSSDFRL</sequence>
<protein>
    <submittedName>
        <fullName evidence="2">Uncharacterized protein</fullName>
    </submittedName>
</protein>
<evidence type="ECO:0000313" key="2">
    <source>
        <dbReference type="EMBL" id="EST46092.1"/>
    </source>
</evidence>
<organism evidence="2">
    <name type="scientific">Spironucleus salmonicida</name>
    <dbReference type="NCBI Taxonomy" id="348837"/>
    <lineage>
        <taxon>Eukaryota</taxon>
        <taxon>Metamonada</taxon>
        <taxon>Diplomonadida</taxon>
        <taxon>Hexamitidae</taxon>
        <taxon>Hexamitinae</taxon>
        <taxon>Spironucleus</taxon>
    </lineage>
</organism>
<dbReference type="EMBL" id="AUWU02000004">
    <property type="protein sequence ID" value="KAH0574401.1"/>
    <property type="molecule type" value="Genomic_DNA"/>
</dbReference>
<keyword evidence="4" id="KW-1185">Reference proteome</keyword>
<gene>
    <name evidence="2" type="ORF">SS50377_14083</name>
    <name evidence="3" type="ORF">SS50377_24357</name>
</gene>
<reference evidence="2 3" key="1">
    <citation type="journal article" date="2014" name="PLoS Genet.">
        <title>The Genome of Spironucleus salmonicida Highlights a Fish Pathogen Adapted to Fluctuating Environments.</title>
        <authorList>
            <person name="Xu F."/>
            <person name="Jerlstrom-Hultqvist J."/>
            <person name="Einarsson E."/>
            <person name="Astvaldsson A."/>
            <person name="Svard S.G."/>
            <person name="Andersson J.O."/>
        </authorList>
    </citation>
    <scope>NUCLEOTIDE SEQUENCE</scope>
    <source>
        <strain evidence="3">ATCC 50377</strain>
    </source>
</reference>
<evidence type="ECO:0000256" key="1">
    <source>
        <dbReference type="SAM" id="MobiDB-lite"/>
    </source>
</evidence>
<dbReference type="EMBL" id="KI546085">
    <property type="protein sequence ID" value="EST46092.1"/>
    <property type="molecule type" value="Genomic_DNA"/>
</dbReference>
<feature type="region of interest" description="Disordered" evidence="1">
    <location>
        <begin position="170"/>
        <end position="191"/>
    </location>
</feature>
<accession>V6LN21</accession>
<dbReference type="Proteomes" id="UP000018208">
    <property type="component" value="Unassembled WGS sequence"/>
</dbReference>
<dbReference type="AlphaFoldDB" id="V6LN21"/>
<dbReference type="VEuPathDB" id="GiardiaDB:SS50377_24357"/>
<name>V6LN21_9EUKA</name>